<gene>
    <name evidence="1" type="ORF">HXA33_09820</name>
</gene>
<keyword evidence="2" id="KW-1185">Reference proteome</keyword>
<sequence length="100" mass="11818">MKLKLQHAFKVSRILKKMKIRPDIKAKMKQEELGLHMMLEAFENIGNAEQEVYEFIGELKGVEASEVAEWDFDQFIEFIDEFKKIEGLDRFFTSVSKLMK</sequence>
<evidence type="ECO:0000313" key="1">
    <source>
        <dbReference type="EMBL" id="MCR6096852.1"/>
    </source>
</evidence>
<dbReference type="Proteomes" id="UP001057753">
    <property type="component" value="Unassembled WGS sequence"/>
</dbReference>
<evidence type="ECO:0000313" key="2">
    <source>
        <dbReference type="Proteomes" id="UP001057753"/>
    </source>
</evidence>
<reference evidence="1" key="1">
    <citation type="submission" date="2020-06" db="EMBL/GenBank/DDBJ databases">
        <title>Insight into the genomes of haloalkaliphilic bacilli from Kenyan soda lakes.</title>
        <authorList>
            <person name="Mwirichia R."/>
            <person name="Villamizar G.C."/>
            <person name="Poehlein A."/>
            <person name="Mugweru J."/>
            <person name="Kipnyargis A."/>
            <person name="Kiplimo D."/>
            <person name="Orwa P."/>
            <person name="Daniel R."/>
        </authorList>
    </citation>
    <scope>NUCLEOTIDE SEQUENCE</scope>
    <source>
        <strain evidence="1">B1096_S55</strain>
    </source>
</reference>
<dbReference type="EMBL" id="JABXYM010000001">
    <property type="protein sequence ID" value="MCR6096852.1"/>
    <property type="molecule type" value="Genomic_DNA"/>
</dbReference>
<protein>
    <submittedName>
        <fullName evidence="1">Uncharacterized protein</fullName>
    </submittedName>
</protein>
<dbReference type="RefSeq" id="WP_257821339.1">
    <property type="nucleotide sequence ID" value="NZ_JABXYM010000001.1"/>
</dbReference>
<proteinExistence type="predicted"/>
<accession>A0A9Q4B2L9</accession>
<comment type="caution">
    <text evidence="1">The sequence shown here is derived from an EMBL/GenBank/DDBJ whole genome shotgun (WGS) entry which is preliminary data.</text>
</comment>
<dbReference type="AlphaFoldDB" id="A0A9Q4B2L9"/>
<organism evidence="1 2">
    <name type="scientific">Salipaludibacillus agaradhaerens</name>
    <name type="common">Bacillus agaradhaerens</name>
    <dbReference type="NCBI Taxonomy" id="76935"/>
    <lineage>
        <taxon>Bacteria</taxon>
        <taxon>Bacillati</taxon>
        <taxon>Bacillota</taxon>
        <taxon>Bacilli</taxon>
        <taxon>Bacillales</taxon>
        <taxon>Bacillaceae</taxon>
    </lineage>
</organism>
<name>A0A9Q4B2L9_SALAG</name>